<sequence>MNPYKSEPHLSKNCDCFDDDLHFFSQSFVKPRGRQQIFDKKDNVIFMKDPLSRPKKKSWEPLRNIPFAEYFDPLHKAALTFTCYLNETDGEEGELLKIRPMKLIYHLDDETMSLTEPFSENSGHLQGRMFHSQKVPRSNRQIGNDFLTWKDIKVGEDLILFGRTYRIVSCDGFTKSFLEDRGIKVLETETIPIDSWNLSRHFQTDKAREAEIKKYFREKEKVAEMISWENIPEFLTFYCAWLDTKSDFYGERIKRTFKLIMSSRDDSITMIEMTPGFGNQLFLKADRLPYITSDGTKKYYRVENMKPGIWIDVYKRPMYIYDCENDATKKFLKQQFGETEFGDCSIQLLEAGPPSEQIEVLPDELWFKAINLDYPSFKFLIIYSILNRRIDIYEEGKHREWTKGRPFLLEIDGGPLREKDFRIGSNISLFKWNFKLTKASQKTLDFIKSRDSVNVS</sequence>
<dbReference type="Proteomes" id="UP000887580">
    <property type="component" value="Unplaced"/>
</dbReference>
<name>A0AC35G3I6_9BILA</name>
<protein>
    <submittedName>
        <fullName evidence="2">DM10 domain-containing protein</fullName>
    </submittedName>
</protein>
<reference evidence="2" key="1">
    <citation type="submission" date="2022-11" db="UniProtKB">
        <authorList>
            <consortium name="WormBaseParasite"/>
        </authorList>
    </citation>
    <scope>IDENTIFICATION</scope>
</reference>
<evidence type="ECO:0000313" key="2">
    <source>
        <dbReference type="WBParaSite" id="PS1159_v2.g23132.t1"/>
    </source>
</evidence>
<proteinExistence type="predicted"/>
<accession>A0AC35G3I6</accession>
<organism evidence="1 2">
    <name type="scientific">Panagrolaimus sp. PS1159</name>
    <dbReference type="NCBI Taxonomy" id="55785"/>
    <lineage>
        <taxon>Eukaryota</taxon>
        <taxon>Metazoa</taxon>
        <taxon>Ecdysozoa</taxon>
        <taxon>Nematoda</taxon>
        <taxon>Chromadorea</taxon>
        <taxon>Rhabditida</taxon>
        <taxon>Tylenchina</taxon>
        <taxon>Panagrolaimomorpha</taxon>
        <taxon>Panagrolaimoidea</taxon>
        <taxon>Panagrolaimidae</taxon>
        <taxon>Panagrolaimus</taxon>
    </lineage>
</organism>
<evidence type="ECO:0000313" key="1">
    <source>
        <dbReference type="Proteomes" id="UP000887580"/>
    </source>
</evidence>
<dbReference type="WBParaSite" id="PS1159_v2.g23132.t1">
    <property type="protein sequence ID" value="PS1159_v2.g23132.t1"/>
    <property type="gene ID" value="PS1159_v2.g23132"/>
</dbReference>